<feature type="transmembrane region" description="Helical" evidence="10">
    <location>
        <begin position="9"/>
        <end position="29"/>
    </location>
</feature>
<comment type="caution">
    <text evidence="12">The sequence shown here is derived from an EMBL/GenBank/DDBJ whole genome shotgun (WGS) entry which is preliminary data.</text>
</comment>
<evidence type="ECO:0000313" key="13">
    <source>
        <dbReference type="Proteomes" id="UP000288096"/>
    </source>
</evidence>
<dbReference type="GO" id="GO:0006935">
    <property type="term" value="P:chemotaxis"/>
    <property type="evidence" value="ECO:0007669"/>
    <property type="project" value="InterPro"/>
</dbReference>
<gene>
    <name evidence="12" type="ORF">DENIS_2873</name>
</gene>
<sequence length="621" mass="66665">MKFSLRNKFLIPTILLILIGMGGVTTVFYSKSKTALRNSIESNLIQLSGTSVKIIDSWIRDLQLNLKHWSQEEIFLAALSEPVGGMAGRNASNQIRTLTKDYLYYEDIIVANADGQLVAAKETDAIGNISITDREYFRKAIRGQRYISKVVISRITGNPVFTLCIPIKKDGTIRGIMFGVISVKSFANQFISEIKIGNTGYLYIYQTDDGLLIIHPDASQIMKVSVQDVLSEEMIKAESRLIEYTFKGVKRMGARLPHDKLGWTVVVAIDRDEVVAPIKDLGYFSLIASVVISVLAVILIVMVTNSITRPINSIAISLEESANQVSAASVQIAGASQDLAEGASQQAASVEHTASSLEEIAAMTHQNADNANLADRLMNAAGRSVSKASDAMSKLSESMGEISDASRETSKIVKAIDAIAFQTNLLALNAAVEAARAGAAGAGFAVVADEVRNLATRSAEAARNTATLIESTLHKVTEGAELASSANGIFSEVAENSVKVGKLVAEIAAASGEQAQGIEQVNGAVIETDQIIQRNAAAAQESASTSEEMKKRSRDMKHYTLTLTGLVSGSRDMTDNGRSAVPVPPEPPELVAGKILPARNLLEKEISPEQVIPPDGHFEDF</sequence>
<keyword evidence="8" id="KW-0807">Transducer</keyword>
<evidence type="ECO:0000256" key="10">
    <source>
        <dbReference type="SAM" id="Phobius"/>
    </source>
</evidence>
<feature type="transmembrane region" description="Helical" evidence="10">
    <location>
        <begin position="281"/>
        <end position="303"/>
    </location>
</feature>
<reference evidence="13" key="2">
    <citation type="submission" date="2019-01" db="EMBL/GenBank/DDBJ databases">
        <title>Genome sequence of Desulfonema ishimotonii strain Tokyo 01.</title>
        <authorList>
            <person name="Fukui M."/>
        </authorList>
    </citation>
    <scope>NUCLEOTIDE SEQUENCE [LARGE SCALE GENOMIC DNA]</scope>
    <source>
        <strain evidence="13">Tokyo 01</strain>
    </source>
</reference>
<dbReference type="Pfam" id="PF02743">
    <property type="entry name" value="dCache_1"/>
    <property type="match status" value="1"/>
</dbReference>
<evidence type="ECO:0000256" key="2">
    <source>
        <dbReference type="ARBA" id="ARBA00022475"/>
    </source>
</evidence>
<evidence type="ECO:0000256" key="6">
    <source>
        <dbReference type="ARBA" id="ARBA00023136"/>
    </source>
</evidence>
<keyword evidence="13" id="KW-1185">Reference proteome</keyword>
<feature type="domain" description="Methyl-accepting transducer" evidence="11">
    <location>
        <begin position="321"/>
        <end position="550"/>
    </location>
</feature>
<evidence type="ECO:0000256" key="1">
    <source>
        <dbReference type="ARBA" id="ARBA00004651"/>
    </source>
</evidence>
<keyword evidence="3" id="KW-0488">Methylation</keyword>
<keyword evidence="6 10" id="KW-0472">Membrane</keyword>
<dbReference type="InterPro" id="IPR029151">
    <property type="entry name" value="Sensor-like_sf"/>
</dbReference>
<dbReference type="RefSeq" id="WP_231714507.1">
    <property type="nucleotide sequence ID" value="NZ_BEXT01000001.1"/>
</dbReference>
<dbReference type="InterPro" id="IPR051310">
    <property type="entry name" value="MCP_chemotaxis"/>
</dbReference>
<dbReference type="SUPFAM" id="SSF103190">
    <property type="entry name" value="Sensory domain-like"/>
    <property type="match status" value="1"/>
</dbReference>
<dbReference type="PANTHER" id="PTHR43531:SF14">
    <property type="entry name" value="METHYL-ACCEPTING CHEMOTAXIS PROTEIN I-RELATED"/>
    <property type="match status" value="1"/>
</dbReference>
<name>A0A401FY64_9BACT</name>
<dbReference type="PANTHER" id="PTHR43531">
    <property type="entry name" value="PROTEIN ICFG"/>
    <property type="match status" value="1"/>
</dbReference>
<dbReference type="CDD" id="cd12912">
    <property type="entry name" value="PDC2_MCP_like"/>
    <property type="match status" value="1"/>
</dbReference>
<dbReference type="PRINTS" id="PR00260">
    <property type="entry name" value="CHEMTRNSDUCR"/>
</dbReference>
<evidence type="ECO:0000256" key="8">
    <source>
        <dbReference type="PROSITE-ProRule" id="PRU00284"/>
    </source>
</evidence>
<dbReference type="Pfam" id="PF00015">
    <property type="entry name" value="MCPsignal"/>
    <property type="match status" value="1"/>
</dbReference>
<keyword evidence="2" id="KW-1003">Cell membrane</keyword>
<evidence type="ECO:0000256" key="5">
    <source>
        <dbReference type="ARBA" id="ARBA00022989"/>
    </source>
</evidence>
<dbReference type="EMBL" id="BEXT01000001">
    <property type="protein sequence ID" value="GBC61911.1"/>
    <property type="molecule type" value="Genomic_DNA"/>
</dbReference>
<evidence type="ECO:0000256" key="3">
    <source>
        <dbReference type="ARBA" id="ARBA00022481"/>
    </source>
</evidence>
<dbReference type="InterPro" id="IPR033479">
    <property type="entry name" value="dCache_1"/>
</dbReference>
<dbReference type="Gene3D" id="1.10.287.950">
    <property type="entry name" value="Methyl-accepting chemotaxis protein"/>
    <property type="match status" value="1"/>
</dbReference>
<accession>A0A401FY64</accession>
<protein>
    <submittedName>
        <fullName evidence="12">Methyl-accepting chemotaxis protein</fullName>
    </submittedName>
</protein>
<evidence type="ECO:0000313" key="12">
    <source>
        <dbReference type="EMBL" id="GBC61911.1"/>
    </source>
</evidence>
<dbReference type="SUPFAM" id="SSF58104">
    <property type="entry name" value="Methyl-accepting chemotaxis protein (MCP) signaling domain"/>
    <property type="match status" value="1"/>
</dbReference>
<dbReference type="SMART" id="SM00283">
    <property type="entry name" value="MA"/>
    <property type="match status" value="1"/>
</dbReference>
<dbReference type="Proteomes" id="UP000288096">
    <property type="component" value="Unassembled WGS sequence"/>
</dbReference>
<feature type="region of interest" description="Disordered" evidence="9">
    <location>
        <begin position="568"/>
        <end position="591"/>
    </location>
</feature>
<dbReference type="GO" id="GO:0005886">
    <property type="term" value="C:plasma membrane"/>
    <property type="evidence" value="ECO:0007669"/>
    <property type="project" value="UniProtKB-SubCell"/>
</dbReference>
<dbReference type="Gene3D" id="3.30.450.20">
    <property type="entry name" value="PAS domain"/>
    <property type="match status" value="1"/>
</dbReference>
<comment type="similarity">
    <text evidence="7">Belongs to the methyl-accepting chemotaxis (MCP) protein family.</text>
</comment>
<keyword evidence="5 10" id="KW-1133">Transmembrane helix</keyword>
<keyword evidence="4 10" id="KW-0812">Transmembrane</keyword>
<dbReference type="InterPro" id="IPR004089">
    <property type="entry name" value="MCPsignal_dom"/>
</dbReference>
<evidence type="ECO:0000256" key="4">
    <source>
        <dbReference type="ARBA" id="ARBA00022692"/>
    </source>
</evidence>
<proteinExistence type="inferred from homology"/>
<comment type="subcellular location">
    <subcellularLocation>
        <location evidence="1">Cell membrane</location>
        <topology evidence="1">Multi-pass membrane protein</topology>
    </subcellularLocation>
</comment>
<dbReference type="GO" id="GO:0007165">
    <property type="term" value="P:signal transduction"/>
    <property type="evidence" value="ECO:0007669"/>
    <property type="project" value="UniProtKB-KW"/>
</dbReference>
<dbReference type="AlphaFoldDB" id="A0A401FY64"/>
<evidence type="ECO:0000256" key="9">
    <source>
        <dbReference type="SAM" id="MobiDB-lite"/>
    </source>
</evidence>
<dbReference type="InterPro" id="IPR004090">
    <property type="entry name" value="Chemotax_Me-accpt_rcpt"/>
</dbReference>
<dbReference type="PROSITE" id="PS50111">
    <property type="entry name" value="CHEMOTAXIS_TRANSDUC_2"/>
    <property type="match status" value="1"/>
</dbReference>
<dbReference type="CDD" id="cd12914">
    <property type="entry name" value="PDC1_DGC_like"/>
    <property type="match status" value="1"/>
</dbReference>
<organism evidence="12 13">
    <name type="scientific">Desulfonema ishimotonii</name>
    <dbReference type="NCBI Taxonomy" id="45657"/>
    <lineage>
        <taxon>Bacteria</taxon>
        <taxon>Pseudomonadati</taxon>
        <taxon>Thermodesulfobacteriota</taxon>
        <taxon>Desulfobacteria</taxon>
        <taxon>Desulfobacterales</taxon>
        <taxon>Desulfococcaceae</taxon>
        <taxon>Desulfonema</taxon>
    </lineage>
</organism>
<reference evidence="13" key="1">
    <citation type="submission" date="2017-11" db="EMBL/GenBank/DDBJ databases">
        <authorList>
            <person name="Watanabe M."/>
            <person name="Kojima H."/>
        </authorList>
    </citation>
    <scope>NUCLEOTIDE SEQUENCE [LARGE SCALE GENOMIC DNA]</scope>
    <source>
        <strain evidence="13">Tokyo 01</strain>
    </source>
</reference>
<evidence type="ECO:0000259" key="11">
    <source>
        <dbReference type="PROSITE" id="PS50111"/>
    </source>
</evidence>
<evidence type="ECO:0000256" key="7">
    <source>
        <dbReference type="ARBA" id="ARBA00029447"/>
    </source>
</evidence>
<dbReference type="GO" id="GO:0004888">
    <property type="term" value="F:transmembrane signaling receptor activity"/>
    <property type="evidence" value="ECO:0007669"/>
    <property type="project" value="InterPro"/>
</dbReference>